<keyword evidence="2 5" id="KW-0238">DNA-binding</keyword>
<evidence type="ECO:0000259" key="7">
    <source>
        <dbReference type="PROSITE" id="PS50071"/>
    </source>
</evidence>
<dbReference type="Pfam" id="PF13868">
    <property type="entry name" value="TPH"/>
    <property type="match status" value="1"/>
</dbReference>
<dbReference type="InterPro" id="IPR001356">
    <property type="entry name" value="HD"/>
</dbReference>
<evidence type="ECO:0000256" key="4">
    <source>
        <dbReference type="ARBA" id="ARBA00023242"/>
    </source>
</evidence>
<dbReference type="GO" id="GO:0003677">
    <property type="term" value="F:DNA binding"/>
    <property type="evidence" value="ECO:0007669"/>
    <property type="project" value="UniProtKB-UniRule"/>
</dbReference>
<dbReference type="GO" id="GO:0005634">
    <property type="term" value="C:nucleus"/>
    <property type="evidence" value="ECO:0007669"/>
    <property type="project" value="UniProtKB-SubCell"/>
</dbReference>
<feature type="domain" description="Homeobox" evidence="7">
    <location>
        <begin position="95"/>
        <end position="158"/>
    </location>
</feature>
<dbReference type="OrthoDB" id="10056939at2759"/>
<comment type="caution">
    <text evidence="8">The sequence shown here is derived from an EMBL/GenBank/DDBJ whole genome shotgun (WGS) entry which is preliminary data.</text>
</comment>
<keyword evidence="3 5" id="KW-0371">Homeobox</keyword>
<dbReference type="AlphaFoldDB" id="A0A177B7P8"/>
<comment type="subcellular location">
    <subcellularLocation>
        <location evidence="5">Nucleus</location>
    </subcellularLocation>
</comment>
<dbReference type="InterPro" id="IPR008422">
    <property type="entry name" value="KN_HD"/>
</dbReference>
<protein>
    <submittedName>
        <fullName evidence="8">Coiled-coil domain-containing protein</fullName>
    </submittedName>
</protein>
<dbReference type="Pfam" id="PF05920">
    <property type="entry name" value="Homeobox_KN"/>
    <property type="match status" value="1"/>
</dbReference>
<evidence type="ECO:0000256" key="1">
    <source>
        <dbReference type="ARBA" id="ARBA00023054"/>
    </source>
</evidence>
<accession>A0A177B7P8</accession>
<dbReference type="Proteomes" id="UP000078046">
    <property type="component" value="Unassembled WGS sequence"/>
</dbReference>
<keyword evidence="9" id="KW-1185">Reference proteome</keyword>
<keyword evidence="4 5" id="KW-0539">Nucleus</keyword>
<dbReference type="InterPro" id="IPR009057">
    <property type="entry name" value="Homeodomain-like_sf"/>
</dbReference>
<gene>
    <name evidence="8" type="ORF">A3Q56_02764</name>
</gene>
<dbReference type="Gene3D" id="1.10.10.60">
    <property type="entry name" value="Homeodomain-like"/>
    <property type="match status" value="1"/>
</dbReference>
<name>A0A177B7P8_9BILA</name>
<dbReference type="InterPro" id="IPR043597">
    <property type="entry name" value="TPH_dom"/>
</dbReference>
<sequence>MIIGKFWFLKPCTSGLEPLTENCAKSLLVKLHLRQDQALQNMYNHGKVAAEDVCTRFSRVVHNGAFKRGPDDSFFKSQNFKMSNAMSTPTKLRKSSSSKKHTNLPKEAIEIMMSWLREHKTNPYPNEIEKSMLVQATRLTMNQINYWFTNARRRILPKWALAAHKAQNGEASKNLFIPNASMLKNVTLSNDFNLENVAVFTMSDIDRLNHLINDQKNEKKKIKLRKIELEKFKNTSHQRIKNWKNITKDLNERKLLAKQVREAKLEEESKKVDELEYQHREKLRNEMLLEARKKIYYERDYVKSFHSSIRLADTLDERKQQLELKKLLKGRNEEVYEINEKIQNEWIDKYDARENEKRAKMIDGNLKNVKYLTEQIDSHVLAKQRVHDSYLLEADDLKRKVIEYEKEKKDSFKHTKENAKCLMSDNIEQIKDNDIAKIKKIKINQLEMDKMKYFAKKKRNILQMRAEKEFQIKKHKQEQLGKIVIRLRQELESKIDDENQRLESTLIEKKAKDDENEFKKTQKLHKIQLEIEEYRKKKMNESEKKKKSDDERSLKQRFEIFERNRVFYETENKKRQLLRNEAKQLQNFIINQQKEKHEKEMKLISDRKTENIKFIIDQKANKLRFEDYSNKVIGHYKKYNKTTFPIIKSQKNILKNLDTRKDCNKSDIYAPLLTAKRLGFIWSPEK</sequence>
<dbReference type="GO" id="GO:0006355">
    <property type="term" value="P:regulation of DNA-templated transcription"/>
    <property type="evidence" value="ECO:0007669"/>
    <property type="project" value="InterPro"/>
</dbReference>
<feature type="coiled-coil region" evidence="6">
    <location>
        <begin position="258"/>
        <end position="285"/>
    </location>
</feature>
<dbReference type="PROSITE" id="PS50071">
    <property type="entry name" value="HOMEOBOX_2"/>
    <property type="match status" value="1"/>
</dbReference>
<dbReference type="SUPFAM" id="SSF46689">
    <property type="entry name" value="Homeodomain-like"/>
    <property type="match status" value="1"/>
</dbReference>
<evidence type="ECO:0000313" key="8">
    <source>
        <dbReference type="EMBL" id="OAF69444.1"/>
    </source>
</evidence>
<evidence type="ECO:0000256" key="5">
    <source>
        <dbReference type="PROSITE-ProRule" id="PRU00108"/>
    </source>
</evidence>
<proteinExistence type="predicted"/>
<dbReference type="PANTHER" id="PTHR28663:SF1">
    <property type="entry name" value="CILIA- AND FLAGELLA- ASSOCIATED PROTEIN 210"/>
    <property type="match status" value="1"/>
</dbReference>
<evidence type="ECO:0000256" key="3">
    <source>
        <dbReference type="ARBA" id="ARBA00023155"/>
    </source>
</evidence>
<evidence type="ECO:0000313" key="9">
    <source>
        <dbReference type="Proteomes" id="UP000078046"/>
    </source>
</evidence>
<dbReference type="SMART" id="SM00389">
    <property type="entry name" value="HOX"/>
    <property type="match status" value="1"/>
</dbReference>
<dbReference type="InterPro" id="IPR039986">
    <property type="entry name" value="CFAP210"/>
</dbReference>
<reference evidence="8 9" key="1">
    <citation type="submission" date="2016-04" db="EMBL/GenBank/DDBJ databases">
        <title>The genome of Intoshia linei affirms orthonectids as highly simplified spiralians.</title>
        <authorList>
            <person name="Mikhailov K.V."/>
            <person name="Slusarev G.S."/>
            <person name="Nikitin M.A."/>
            <person name="Logacheva M.D."/>
            <person name="Penin A."/>
            <person name="Aleoshin V."/>
            <person name="Panchin Y.V."/>
        </authorList>
    </citation>
    <scope>NUCLEOTIDE SEQUENCE [LARGE SCALE GENOMIC DNA]</scope>
    <source>
        <strain evidence="8">Intl2013</strain>
        <tissue evidence="8">Whole animal</tissue>
    </source>
</reference>
<feature type="DNA-binding region" description="Homeobox" evidence="5">
    <location>
        <begin position="97"/>
        <end position="159"/>
    </location>
</feature>
<keyword evidence="1 6" id="KW-0175">Coiled coil</keyword>
<evidence type="ECO:0000256" key="6">
    <source>
        <dbReference type="SAM" id="Coils"/>
    </source>
</evidence>
<feature type="coiled-coil region" evidence="6">
    <location>
        <begin position="488"/>
        <end position="595"/>
    </location>
</feature>
<dbReference type="EMBL" id="LWCA01000280">
    <property type="protein sequence ID" value="OAF69444.1"/>
    <property type="molecule type" value="Genomic_DNA"/>
</dbReference>
<dbReference type="CDD" id="cd00086">
    <property type="entry name" value="homeodomain"/>
    <property type="match status" value="1"/>
</dbReference>
<organism evidence="8 9">
    <name type="scientific">Intoshia linei</name>
    <dbReference type="NCBI Taxonomy" id="1819745"/>
    <lineage>
        <taxon>Eukaryota</taxon>
        <taxon>Metazoa</taxon>
        <taxon>Spiralia</taxon>
        <taxon>Lophotrochozoa</taxon>
        <taxon>Mesozoa</taxon>
        <taxon>Orthonectida</taxon>
        <taxon>Rhopaluridae</taxon>
        <taxon>Intoshia</taxon>
    </lineage>
</organism>
<evidence type="ECO:0000256" key="2">
    <source>
        <dbReference type="ARBA" id="ARBA00023125"/>
    </source>
</evidence>
<dbReference type="PANTHER" id="PTHR28663">
    <property type="entry name" value="COILED-COIL DOMAIN-CONTAINING PROTEIN 173"/>
    <property type="match status" value="1"/>
</dbReference>